<dbReference type="InterPro" id="IPR012792">
    <property type="entry name" value="3-oxoacid_CoA-transf_A"/>
</dbReference>
<dbReference type="PIRSF" id="PIRSF000858">
    <property type="entry name" value="SCOT-t"/>
    <property type="match status" value="1"/>
</dbReference>
<proteinExistence type="inferred from homology"/>
<keyword evidence="6" id="KW-1185">Reference proteome</keyword>
<protein>
    <submittedName>
        <fullName evidence="5">Succinyl-CoA--3-ketoacid-CoA transferase</fullName>
    </submittedName>
</protein>
<evidence type="ECO:0000313" key="6">
    <source>
        <dbReference type="Proteomes" id="UP001165136"/>
    </source>
</evidence>
<dbReference type="Proteomes" id="UP001165136">
    <property type="component" value="Unassembled WGS sequence"/>
</dbReference>
<dbReference type="Pfam" id="PF01144">
    <property type="entry name" value="CoA_trans"/>
    <property type="match status" value="2"/>
</dbReference>
<organism evidence="5 6">
    <name type="scientific">Amycolatopsis taiwanensis</name>
    <dbReference type="NCBI Taxonomy" id="342230"/>
    <lineage>
        <taxon>Bacteria</taxon>
        <taxon>Bacillati</taxon>
        <taxon>Actinomycetota</taxon>
        <taxon>Actinomycetes</taxon>
        <taxon>Pseudonocardiales</taxon>
        <taxon>Pseudonocardiaceae</taxon>
        <taxon>Amycolatopsis</taxon>
    </lineage>
</organism>
<comment type="similarity">
    <text evidence="1 3">Belongs to the 3-oxoacid CoA-transferase family.</text>
</comment>
<accession>A0A9W6VFK8</accession>
<feature type="active site" description="5-glutamyl coenzyme A thioester intermediate" evidence="4">
    <location>
        <position position="293"/>
    </location>
</feature>
<name>A0A9W6VFK8_9PSEU</name>
<dbReference type="GO" id="GO:0008410">
    <property type="term" value="F:CoA-transferase activity"/>
    <property type="evidence" value="ECO:0007669"/>
    <property type="project" value="InterPro"/>
</dbReference>
<dbReference type="InterPro" id="IPR004165">
    <property type="entry name" value="CoA_trans_fam_I"/>
</dbReference>
<dbReference type="InterPro" id="IPR037171">
    <property type="entry name" value="NagB/RpiA_transferase-like"/>
</dbReference>
<evidence type="ECO:0000256" key="3">
    <source>
        <dbReference type="PIRNR" id="PIRNR000858"/>
    </source>
</evidence>
<reference evidence="5" key="1">
    <citation type="submission" date="2023-03" db="EMBL/GenBank/DDBJ databases">
        <title>Amycolatopsis taiwanensis NBRC 103393.</title>
        <authorList>
            <person name="Ichikawa N."/>
            <person name="Sato H."/>
            <person name="Tonouchi N."/>
        </authorList>
    </citation>
    <scope>NUCLEOTIDE SEQUENCE</scope>
    <source>
        <strain evidence="5">NBRC 103393</strain>
    </source>
</reference>
<dbReference type="RefSeq" id="WP_285486741.1">
    <property type="nucleotide sequence ID" value="NZ_BSTI01000004.1"/>
</dbReference>
<dbReference type="PANTHER" id="PTHR13707:SF60">
    <property type="entry name" value="ACETATE COA-TRANSFERASE SUBUNIT ALPHA"/>
    <property type="match status" value="1"/>
</dbReference>
<dbReference type="GO" id="GO:0046952">
    <property type="term" value="P:ketone body catabolic process"/>
    <property type="evidence" value="ECO:0007669"/>
    <property type="project" value="InterPro"/>
</dbReference>
<dbReference type="SUPFAM" id="SSF100950">
    <property type="entry name" value="NagB/RpiA/CoA transferase-like"/>
    <property type="match status" value="2"/>
</dbReference>
<evidence type="ECO:0000256" key="1">
    <source>
        <dbReference type="ARBA" id="ARBA00007154"/>
    </source>
</evidence>
<dbReference type="InterPro" id="IPR014388">
    <property type="entry name" value="3-oxoacid_CoA-transferase"/>
</dbReference>
<gene>
    <name evidence="5" type="ORF">Atai01_22210</name>
</gene>
<dbReference type="Gene3D" id="3.40.1080.10">
    <property type="entry name" value="Glutaconate Coenzyme A-transferase"/>
    <property type="match status" value="2"/>
</dbReference>
<dbReference type="AlphaFoldDB" id="A0A9W6VFK8"/>
<sequence>MDKVKASPAEAVSDIGDGASIAIAGFGVAHRFPSSLVVALHEQGTTGLTVYCNGLGQPGAPTAHLLADGKQIARLVTCFSARPGIVSEAERQIRAGLMELELVPQGTLVERMRAGGAGIPAFYTPAGYGTPIAEGKEIRYFDGKPHVLERAIRTDFAFVRAHRADEFGNLQMRGGSRNFNVSFAKAAAVTIAEVDEIVPAGEISPEDVDLPGVFVSRVVRSTVQLDVKNLPMRPSRAAGSGRSYAGKPALTREEMARRTAALLPDGAIVNLGAGLPVLVSNFIGDRSVILHAENGMLNYGEIIRDDTFDPDVHDAGGFFVGVRPGASFFESVTSFEIARSGRLDAVVLGAYQVAANGDLANWTLPTMTGGGIGGAMDLAVGARRVIALLEHTDSQGNSKLVEGCEFELTAPGCVDTVVTDLALLTRTPEGFRLDEIARGFTVDEVLAQTRMRVTVAEHVGTMQDNW</sequence>
<dbReference type="EMBL" id="BSTI01000004">
    <property type="protein sequence ID" value="GLY65602.1"/>
    <property type="molecule type" value="Genomic_DNA"/>
</dbReference>
<evidence type="ECO:0000256" key="4">
    <source>
        <dbReference type="PIRSR" id="PIRSR000858-1"/>
    </source>
</evidence>
<keyword evidence="2 3" id="KW-0808">Transferase</keyword>
<dbReference type="SMART" id="SM00882">
    <property type="entry name" value="CoA_trans"/>
    <property type="match status" value="2"/>
</dbReference>
<evidence type="ECO:0000256" key="2">
    <source>
        <dbReference type="ARBA" id="ARBA00022679"/>
    </source>
</evidence>
<evidence type="ECO:0000313" key="5">
    <source>
        <dbReference type="EMBL" id="GLY65602.1"/>
    </source>
</evidence>
<comment type="caution">
    <text evidence="5">The sequence shown here is derived from an EMBL/GenBank/DDBJ whole genome shotgun (WGS) entry which is preliminary data.</text>
</comment>
<dbReference type="PANTHER" id="PTHR13707">
    <property type="entry name" value="KETOACID-COENZYME A TRANSFERASE"/>
    <property type="match status" value="1"/>
</dbReference>
<dbReference type="NCBIfam" id="TIGR02429">
    <property type="entry name" value="pcaI_scoA_fam"/>
    <property type="match status" value="1"/>
</dbReference>